<dbReference type="CDD" id="cd16913">
    <property type="entry name" value="YkuD_like"/>
    <property type="match status" value="1"/>
</dbReference>
<protein>
    <recommendedName>
        <fullName evidence="3">L,D-TPase catalytic domain-containing protein</fullName>
    </recommendedName>
</protein>
<evidence type="ECO:0000313" key="5">
    <source>
        <dbReference type="Proteomes" id="UP001418444"/>
    </source>
</evidence>
<keyword evidence="2" id="KW-0732">Signal</keyword>
<feature type="region of interest" description="Disordered" evidence="1">
    <location>
        <begin position="267"/>
        <end position="297"/>
    </location>
</feature>
<dbReference type="Proteomes" id="UP001418444">
    <property type="component" value="Unassembled WGS sequence"/>
</dbReference>
<reference evidence="5" key="1">
    <citation type="journal article" date="2019" name="Int. J. Syst. Evol. Microbiol.">
        <title>The Global Catalogue of Microorganisms (GCM) 10K type strain sequencing project: providing services to taxonomists for standard genome sequencing and annotation.</title>
        <authorList>
            <consortium name="The Broad Institute Genomics Platform"/>
            <consortium name="The Broad Institute Genome Sequencing Center for Infectious Disease"/>
            <person name="Wu L."/>
            <person name="Ma J."/>
        </authorList>
    </citation>
    <scope>NUCLEOTIDE SEQUENCE [LARGE SCALE GENOMIC DNA]</scope>
    <source>
        <strain evidence="5">JCM 16923</strain>
    </source>
</reference>
<dbReference type="Pfam" id="PF03734">
    <property type="entry name" value="YkuD"/>
    <property type="match status" value="1"/>
</dbReference>
<feature type="compositionally biased region" description="Pro residues" evidence="1">
    <location>
        <begin position="49"/>
        <end position="61"/>
    </location>
</feature>
<feature type="signal peptide" evidence="2">
    <location>
        <begin position="1"/>
        <end position="44"/>
    </location>
</feature>
<accession>A0ABP7PH68</accession>
<keyword evidence="5" id="KW-1185">Reference proteome</keyword>
<evidence type="ECO:0000256" key="2">
    <source>
        <dbReference type="SAM" id="SignalP"/>
    </source>
</evidence>
<dbReference type="InterPro" id="IPR005490">
    <property type="entry name" value="LD_TPept_cat_dom"/>
</dbReference>
<feature type="region of interest" description="Disordered" evidence="1">
    <location>
        <begin position="44"/>
        <end position="65"/>
    </location>
</feature>
<feature type="chain" id="PRO_5045902961" description="L,D-TPase catalytic domain-containing protein" evidence="2">
    <location>
        <begin position="45"/>
        <end position="320"/>
    </location>
</feature>
<evidence type="ECO:0000313" key="4">
    <source>
        <dbReference type="EMBL" id="GAA3965545.1"/>
    </source>
</evidence>
<organism evidence="4 5">
    <name type="scientific">Gordonia caeni</name>
    <dbReference type="NCBI Taxonomy" id="1007097"/>
    <lineage>
        <taxon>Bacteria</taxon>
        <taxon>Bacillati</taxon>
        <taxon>Actinomycetota</taxon>
        <taxon>Actinomycetes</taxon>
        <taxon>Mycobacteriales</taxon>
        <taxon>Gordoniaceae</taxon>
        <taxon>Gordonia</taxon>
    </lineage>
</organism>
<dbReference type="EMBL" id="BAAAZW010000008">
    <property type="protein sequence ID" value="GAA3965545.1"/>
    <property type="molecule type" value="Genomic_DNA"/>
</dbReference>
<evidence type="ECO:0000256" key="1">
    <source>
        <dbReference type="SAM" id="MobiDB-lite"/>
    </source>
</evidence>
<evidence type="ECO:0000259" key="3">
    <source>
        <dbReference type="Pfam" id="PF03734"/>
    </source>
</evidence>
<name>A0ABP7PH68_9ACTN</name>
<sequence>MARVWFRWHTEVVLKLLMSRMWQLGLVVLAAVVAVAAVPATAFAEPTTPTTPTPTPSPSSPSTPDVQSMLENLLRGFSLPGLPDQGDPVGDTSQMIVVSVPEAAATTGTLTAFEKDANGQWKPVIGPTQAWVGSKGIGKPEDNVHRTPEGTFALGQAFGRLDNPGTKLPYKKVDNQDWWDGNMQSATYNRMIRQPNNPGGGSENLYDMGPAYDYAVEVKHNPTNTPGNASAIFLHVGSEPTWGCIAIGKEQMMEILKWLDPAKNPKISIGVNQESPKDIKDAPSLADPQGTPLGDDALSSILSEFTPLIPQLMDTVTGSS</sequence>
<feature type="domain" description="L,D-TPase catalytic" evidence="3">
    <location>
        <begin position="114"/>
        <end position="262"/>
    </location>
</feature>
<comment type="caution">
    <text evidence="4">The sequence shown here is derived from an EMBL/GenBank/DDBJ whole genome shotgun (WGS) entry which is preliminary data.</text>
</comment>
<dbReference type="PANTHER" id="PTHR38589">
    <property type="entry name" value="BLR0621 PROTEIN"/>
    <property type="match status" value="1"/>
</dbReference>
<gene>
    <name evidence="4" type="ORF">GCM10022231_27900</name>
</gene>
<dbReference type="PANTHER" id="PTHR38589:SF1">
    <property type="entry name" value="BLR0621 PROTEIN"/>
    <property type="match status" value="1"/>
</dbReference>
<proteinExistence type="predicted"/>